<keyword evidence="2" id="KW-1185">Reference proteome</keyword>
<dbReference type="Proteomes" id="UP001234343">
    <property type="component" value="Unassembled WGS sequence"/>
</dbReference>
<dbReference type="EMBL" id="JAUCBP010000007">
    <property type="protein sequence ID" value="MDM7860555.1"/>
    <property type="molecule type" value="Genomic_DNA"/>
</dbReference>
<proteinExistence type="predicted"/>
<sequence length="121" mass="13960">MAIPKDVMEHPDYYELSGNGVKLLNEVARQYTTYNNGKLCIVWSQLKERGFNSQTTLNRAKKELLDRNLIMLTKRGYFSQGARLPNYYALTWARIDEISGFDMDVPPSSKAIRLFKQNVPP</sequence>
<evidence type="ECO:0000313" key="1">
    <source>
        <dbReference type="EMBL" id="MDM7860555.1"/>
    </source>
</evidence>
<protein>
    <recommendedName>
        <fullName evidence="3">Helix-turn-helix domain-containing protein</fullName>
    </recommendedName>
</protein>
<organism evidence="1 2">
    <name type="scientific">Alteromonas arenosi</name>
    <dbReference type="NCBI Taxonomy" id="3055817"/>
    <lineage>
        <taxon>Bacteria</taxon>
        <taxon>Pseudomonadati</taxon>
        <taxon>Pseudomonadota</taxon>
        <taxon>Gammaproteobacteria</taxon>
        <taxon>Alteromonadales</taxon>
        <taxon>Alteromonadaceae</taxon>
        <taxon>Alteromonas/Salinimonas group</taxon>
        <taxon>Alteromonas</taxon>
    </lineage>
</organism>
<evidence type="ECO:0000313" key="2">
    <source>
        <dbReference type="Proteomes" id="UP001234343"/>
    </source>
</evidence>
<comment type="caution">
    <text evidence="1">The sequence shown here is derived from an EMBL/GenBank/DDBJ whole genome shotgun (WGS) entry which is preliminary data.</text>
</comment>
<name>A0ABT7SWJ7_9ALTE</name>
<evidence type="ECO:0008006" key="3">
    <source>
        <dbReference type="Google" id="ProtNLM"/>
    </source>
</evidence>
<dbReference type="RefSeq" id="WP_289364850.1">
    <property type="nucleotide sequence ID" value="NZ_JAUCBP010000007.1"/>
</dbReference>
<gene>
    <name evidence="1" type="ORF">QTP81_08100</name>
</gene>
<reference evidence="1 2" key="1">
    <citation type="submission" date="2023-06" db="EMBL/GenBank/DDBJ databases">
        <title>Alteromonas sp. ASW11-36 isolated from intertidal sand.</title>
        <authorList>
            <person name="Li Y."/>
        </authorList>
    </citation>
    <scope>NUCLEOTIDE SEQUENCE [LARGE SCALE GENOMIC DNA]</scope>
    <source>
        <strain evidence="1 2">ASW11-36</strain>
    </source>
</reference>
<accession>A0ABT7SWJ7</accession>